<name>A0A645EC38_9ZZZZ</name>
<evidence type="ECO:0000313" key="1">
    <source>
        <dbReference type="EMBL" id="MPM99604.1"/>
    </source>
</evidence>
<dbReference type="AlphaFoldDB" id="A0A645EC38"/>
<reference evidence="1" key="1">
    <citation type="submission" date="2019-08" db="EMBL/GenBank/DDBJ databases">
        <authorList>
            <person name="Kucharzyk K."/>
            <person name="Murdoch R.W."/>
            <person name="Higgins S."/>
            <person name="Loffler F."/>
        </authorList>
    </citation>
    <scope>NUCLEOTIDE SEQUENCE</scope>
</reference>
<proteinExistence type="predicted"/>
<dbReference type="EMBL" id="VSSQ01045693">
    <property type="protein sequence ID" value="MPM99604.1"/>
    <property type="molecule type" value="Genomic_DNA"/>
</dbReference>
<sequence length="86" mass="9808">MHDVFKLMIISVIVRSVSLRTGVIGTPFCPRNKSQIEYGSRKRELRKQSIRYAHINSRSVTGNAEAVKVELVNIAFFVFAQLHSFI</sequence>
<accession>A0A645EC38</accession>
<organism evidence="1">
    <name type="scientific">bioreactor metagenome</name>
    <dbReference type="NCBI Taxonomy" id="1076179"/>
    <lineage>
        <taxon>unclassified sequences</taxon>
        <taxon>metagenomes</taxon>
        <taxon>ecological metagenomes</taxon>
    </lineage>
</organism>
<comment type="caution">
    <text evidence="1">The sequence shown here is derived from an EMBL/GenBank/DDBJ whole genome shotgun (WGS) entry which is preliminary data.</text>
</comment>
<protein>
    <submittedName>
        <fullName evidence="1">Uncharacterized protein</fullName>
    </submittedName>
</protein>
<gene>
    <name evidence="1" type="ORF">SDC9_146796</name>
</gene>